<feature type="non-terminal residue" evidence="1">
    <location>
        <position position="1"/>
    </location>
</feature>
<accession>A0A392UJF3</accession>
<evidence type="ECO:0000313" key="1">
    <source>
        <dbReference type="EMBL" id="MCI72887.1"/>
    </source>
</evidence>
<name>A0A392UJF3_9FABA</name>
<keyword evidence="2" id="KW-1185">Reference proteome</keyword>
<organism evidence="1 2">
    <name type="scientific">Trifolium medium</name>
    <dbReference type="NCBI Taxonomy" id="97028"/>
    <lineage>
        <taxon>Eukaryota</taxon>
        <taxon>Viridiplantae</taxon>
        <taxon>Streptophyta</taxon>
        <taxon>Embryophyta</taxon>
        <taxon>Tracheophyta</taxon>
        <taxon>Spermatophyta</taxon>
        <taxon>Magnoliopsida</taxon>
        <taxon>eudicotyledons</taxon>
        <taxon>Gunneridae</taxon>
        <taxon>Pentapetalae</taxon>
        <taxon>rosids</taxon>
        <taxon>fabids</taxon>
        <taxon>Fabales</taxon>
        <taxon>Fabaceae</taxon>
        <taxon>Papilionoideae</taxon>
        <taxon>50 kb inversion clade</taxon>
        <taxon>NPAAA clade</taxon>
        <taxon>Hologalegina</taxon>
        <taxon>IRL clade</taxon>
        <taxon>Trifolieae</taxon>
        <taxon>Trifolium</taxon>
    </lineage>
</organism>
<comment type="caution">
    <text evidence="1">The sequence shown here is derived from an EMBL/GenBank/DDBJ whole genome shotgun (WGS) entry which is preliminary data.</text>
</comment>
<dbReference type="AlphaFoldDB" id="A0A392UJF3"/>
<reference evidence="1 2" key="1">
    <citation type="journal article" date="2018" name="Front. Plant Sci.">
        <title>Red Clover (Trifolium pratense) and Zigzag Clover (T. medium) - A Picture of Genomic Similarities and Differences.</title>
        <authorList>
            <person name="Dluhosova J."/>
            <person name="Istvanek J."/>
            <person name="Nedelnik J."/>
            <person name="Repkova J."/>
        </authorList>
    </citation>
    <scope>NUCLEOTIDE SEQUENCE [LARGE SCALE GENOMIC DNA]</scope>
    <source>
        <strain evidence="2">cv. 10/8</strain>
        <tissue evidence="1">Leaf</tissue>
    </source>
</reference>
<dbReference type="EMBL" id="LXQA010827369">
    <property type="protein sequence ID" value="MCI72887.1"/>
    <property type="molecule type" value="Genomic_DNA"/>
</dbReference>
<sequence length="54" mass="5924">HSAKWYRCDIWNELVDIQSGAHQLLCKDGSISETGRGTAVVEYEAGEGIREGTS</sequence>
<proteinExistence type="predicted"/>
<dbReference type="Proteomes" id="UP000265520">
    <property type="component" value="Unassembled WGS sequence"/>
</dbReference>
<evidence type="ECO:0000313" key="2">
    <source>
        <dbReference type="Proteomes" id="UP000265520"/>
    </source>
</evidence>
<protein>
    <submittedName>
        <fullName evidence="1">Uncharacterized protein</fullName>
    </submittedName>
</protein>